<comment type="subunit">
    <text evidence="4">Monomer.</text>
</comment>
<dbReference type="GO" id="GO:0016787">
    <property type="term" value="F:hydrolase activity"/>
    <property type="evidence" value="ECO:0007669"/>
    <property type="project" value="UniProtKB-KW"/>
</dbReference>
<dbReference type="Gene3D" id="2.60.40.10">
    <property type="entry name" value="Immunoglobulins"/>
    <property type="match status" value="2"/>
</dbReference>
<dbReference type="InterPro" id="IPR036156">
    <property type="entry name" value="Beta-gal/glucu_dom_sf"/>
</dbReference>
<dbReference type="InterPro" id="IPR006103">
    <property type="entry name" value="Glyco_hydro_2_cat"/>
</dbReference>
<dbReference type="EMBL" id="JBHUOJ010000008">
    <property type="protein sequence ID" value="MFD2832446.1"/>
    <property type="molecule type" value="Genomic_DNA"/>
</dbReference>
<dbReference type="InterPro" id="IPR014718">
    <property type="entry name" value="GH-type_carb-bd"/>
</dbReference>
<evidence type="ECO:0000256" key="5">
    <source>
        <dbReference type="ARBA" id="ARBA00012756"/>
    </source>
</evidence>
<reference evidence="13" key="1">
    <citation type="journal article" date="2019" name="Int. J. Syst. Evol. Microbiol.">
        <title>The Global Catalogue of Microorganisms (GCM) 10K type strain sequencing project: providing services to taxonomists for standard genome sequencing and annotation.</title>
        <authorList>
            <consortium name="The Broad Institute Genomics Platform"/>
            <consortium name="The Broad Institute Genome Sequencing Center for Infectious Disease"/>
            <person name="Wu L."/>
            <person name="Ma J."/>
        </authorList>
    </citation>
    <scope>NUCLEOTIDE SEQUENCE [LARGE SCALE GENOMIC DNA]</scope>
    <source>
        <strain evidence="13">KCTC 52925</strain>
    </source>
</reference>
<dbReference type="InterPro" id="IPR006101">
    <property type="entry name" value="Glyco_hydro_2"/>
</dbReference>
<dbReference type="Proteomes" id="UP001597438">
    <property type="component" value="Unassembled WGS sequence"/>
</dbReference>
<dbReference type="Pfam" id="PF16353">
    <property type="entry name" value="LacZ_4"/>
    <property type="match status" value="1"/>
</dbReference>
<evidence type="ECO:0000256" key="10">
    <source>
        <dbReference type="SAM" id="SignalP"/>
    </source>
</evidence>
<dbReference type="InterPro" id="IPR011013">
    <property type="entry name" value="Gal_mutarotase_sf_dom"/>
</dbReference>
<feature type="signal peptide" evidence="10">
    <location>
        <begin position="1"/>
        <end position="29"/>
    </location>
</feature>
<dbReference type="SUPFAM" id="SSF74650">
    <property type="entry name" value="Galactose mutarotase-like"/>
    <property type="match status" value="1"/>
</dbReference>
<evidence type="ECO:0000256" key="4">
    <source>
        <dbReference type="ARBA" id="ARBA00011245"/>
    </source>
</evidence>
<evidence type="ECO:0000256" key="2">
    <source>
        <dbReference type="ARBA" id="ARBA00001913"/>
    </source>
</evidence>
<evidence type="ECO:0000256" key="3">
    <source>
        <dbReference type="ARBA" id="ARBA00007401"/>
    </source>
</evidence>
<keyword evidence="8" id="KW-0326">Glycosidase</keyword>
<feature type="domain" description="Beta galactosidase small chain/" evidence="11">
    <location>
        <begin position="770"/>
        <end position="1044"/>
    </location>
</feature>
<dbReference type="PRINTS" id="PR00132">
    <property type="entry name" value="GLHYDRLASE2"/>
</dbReference>
<comment type="catalytic activity">
    <reaction evidence="1">
        <text>Hydrolysis of terminal non-reducing beta-D-galactose residues in beta-D-galactosides.</text>
        <dbReference type="EC" id="3.2.1.23"/>
    </reaction>
</comment>
<comment type="similarity">
    <text evidence="3">Belongs to the glycosyl hydrolase 2 family.</text>
</comment>
<dbReference type="SUPFAM" id="SSF49303">
    <property type="entry name" value="beta-Galactosidase/glucuronidase domain"/>
    <property type="match status" value="2"/>
</dbReference>
<evidence type="ECO:0000256" key="6">
    <source>
        <dbReference type="ARBA" id="ARBA00022801"/>
    </source>
</evidence>
<dbReference type="Gene3D" id="3.20.20.80">
    <property type="entry name" value="Glycosidases"/>
    <property type="match status" value="1"/>
</dbReference>
<keyword evidence="10" id="KW-0732">Signal</keyword>
<dbReference type="SMART" id="SM01038">
    <property type="entry name" value="Bgal_small_N"/>
    <property type="match status" value="1"/>
</dbReference>
<organism evidence="12 13">
    <name type="scientific">Christiangramia antarctica</name>
    <dbReference type="NCBI Taxonomy" id="2058158"/>
    <lineage>
        <taxon>Bacteria</taxon>
        <taxon>Pseudomonadati</taxon>
        <taxon>Bacteroidota</taxon>
        <taxon>Flavobacteriia</taxon>
        <taxon>Flavobacteriales</taxon>
        <taxon>Flavobacteriaceae</taxon>
        <taxon>Christiangramia</taxon>
    </lineage>
</organism>
<evidence type="ECO:0000256" key="8">
    <source>
        <dbReference type="ARBA" id="ARBA00023295"/>
    </source>
</evidence>
<dbReference type="InterPro" id="IPR008979">
    <property type="entry name" value="Galactose-bd-like_sf"/>
</dbReference>
<keyword evidence="6 12" id="KW-0378">Hydrolase</keyword>
<evidence type="ECO:0000313" key="13">
    <source>
        <dbReference type="Proteomes" id="UP001597438"/>
    </source>
</evidence>
<dbReference type="EC" id="3.2.1.23" evidence="5"/>
<dbReference type="SUPFAM" id="SSF51445">
    <property type="entry name" value="(Trans)glycosidases"/>
    <property type="match status" value="1"/>
</dbReference>
<keyword evidence="13" id="KW-1185">Reference proteome</keyword>
<dbReference type="RefSeq" id="WP_251741938.1">
    <property type="nucleotide sequence ID" value="NZ_JBHUOJ010000008.1"/>
</dbReference>
<evidence type="ECO:0000313" key="12">
    <source>
        <dbReference type="EMBL" id="MFD2832446.1"/>
    </source>
</evidence>
<comment type="cofactor">
    <cofactor evidence="2">
        <name>Ca(2+)</name>
        <dbReference type="ChEBI" id="CHEBI:29108"/>
    </cofactor>
</comment>
<name>A0ABW5X033_9FLAO</name>
<dbReference type="SUPFAM" id="SSF49785">
    <property type="entry name" value="Galactose-binding domain-like"/>
    <property type="match status" value="1"/>
</dbReference>
<evidence type="ECO:0000256" key="7">
    <source>
        <dbReference type="ARBA" id="ARBA00022837"/>
    </source>
</evidence>
<dbReference type="PANTHER" id="PTHR46323">
    <property type="entry name" value="BETA-GALACTOSIDASE"/>
    <property type="match status" value="1"/>
</dbReference>
<dbReference type="InterPro" id="IPR032312">
    <property type="entry name" value="LacZ_4"/>
</dbReference>
<dbReference type="InterPro" id="IPR050347">
    <property type="entry name" value="Bact_Beta-galactosidase"/>
</dbReference>
<keyword evidence="7" id="KW-0106">Calcium</keyword>
<dbReference type="InterPro" id="IPR004199">
    <property type="entry name" value="B-gal_small/dom_5"/>
</dbReference>
<dbReference type="InterPro" id="IPR013783">
    <property type="entry name" value="Ig-like_fold"/>
</dbReference>
<dbReference type="Gene3D" id="2.60.120.260">
    <property type="entry name" value="Galactose-binding domain-like"/>
    <property type="match status" value="1"/>
</dbReference>
<protein>
    <recommendedName>
        <fullName evidence="5">beta-galactosidase</fullName>
        <ecNumber evidence="5">3.2.1.23</ecNumber>
    </recommendedName>
    <alternativeName>
        <fullName evidence="9">Lactase</fullName>
    </alternativeName>
</protein>
<dbReference type="InterPro" id="IPR017853">
    <property type="entry name" value="GH"/>
</dbReference>
<dbReference type="Gene3D" id="2.70.98.10">
    <property type="match status" value="1"/>
</dbReference>
<sequence length="1046" mass="121011">MHLLNTSSQKLKEIIAVLLCVLATTIVAAQDNEPDPIFENPNVQAENRLPMRASYFPYGNKDLAKKDARQQSERFLDLNGTWKFFWTENYKNLPDNFEAVDFNDSEWDDFKVPANWEFNGYGTPIYVNHPFEFAVENPNPPFIENEMNSAGIYRRTIDLPAGWKDKQVFIHLGAVKSAFRLYVNGNYVGLGEDSKLESEYELTDFVKPGKNLITIEVRRWSDGSYLEAQDFWRISGIERDVYLYARPKIHFYDVFVKSELINNYTDGDFSFNIELWNRTDTEQGENTVVAKLFDASENQIYKVEQKTTGLKRKLGKTMLHFKKLVPNVKSWSAETPYLYDLEVSLLDPQGNLLEVINIDVGFKSYEIDGYQFLVNGKTVLFKGVNRHESHPETAHVVTREQMLEDIRIMKELNLNAVRLSHYPNAPLWYKLCDKYGFYVIDEANIESHGMYYNPEKTLGNDPNWEHAHMLRIKRMVERDKNHPSVVAWSLGNEAGNGWNFYKAYLWLKGYDSTRPVQYERSTTEWNTDMIVPQYPYPSSMERWAESSPDRPYIMSEYAHAMGNSMGNFKEYWEVIEKHPQLQGGYIWDWVDQGIYKEVDGKKIFGYGGDWGPEGTPSDNNFLINGVIMPDRSWNPHAYEVRKVLQEVGFKLDENQDEIEIFNKYFFRDLSNYKFKIALLKNGEVIKSEDLGEFSLAPRNSTTVEIPFNIPSDTLAEYRLHITGKNIKEEGLMTPGTLLAEAEFAITPPVASKPELQAVTFKVEEDGNIIEFSKGSFSIKFDKTTGRFSDYKYKRDILIEKGPQLSLFRPLVDNDFGAGLNRKLDYLKEPDLKLKDFSYGKNSEGVTEVKAIYDVLDGDAQFTQTTSLYDNGKIKISNDFDAIKGEHEMVLRFGNDLLLPKNVDIFKWYGRGPWESYQDRKYSAMVGIYEGAIKDQYHPYVRPQESGNKTDVRWAEVSNGRKNGIKIMFIDELLNVSALPYSWEQLYPSAQKGQEHSRLLKDGPNTYLNIDLKQMGVAGVNSWGTLPLEKYRMPFQDYNYSYIIEPM</sequence>
<evidence type="ECO:0000256" key="1">
    <source>
        <dbReference type="ARBA" id="ARBA00001412"/>
    </source>
</evidence>
<dbReference type="InterPro" id="IPR006102">
    <property type="entry name" value="Ig-like_GH2"/>
</dbReference>
<gene>
    <name evidence="12" type="ORF">ACFSYS_04045</name>
</gene>
<evidence type="ECO:0000256" key="9">
    <source>
        <dbReference type="ARBA" id="ARBA00032230"/>
    </source>
</evidence>
<accession>A0ABW5X033</accession>
<dbReference type="Pfam" id="PF00703">
    <property type="entry name" value="Glyco_hydro_2"/>
    <property type="match status" value="1"/>
</dbReference>
<dbReference type="PANTHER" id="PTHR46323:SF2">
    <property type="entry name" value="BETA-GALACTOSIDASE"/>
    <property type="match status" value="1"/>
</dbReference>
<dbReference type="Pfam" id="PF02836">
    <property type="entry name" value="Glyco_hydro_2_C"/>
    <property type="match status" value="1"/>
</dbReference>
<proteinExistence type="inferred from homology"/>
<dbReference type="Pfam" id="PF02837">
    <property type="entry name" value="Glyco_hydro_2_N"/>
    <property type="match status" value="1"/>
</dbReference>
<comment type="caution">
    <text evidence="12">The sequence shown here is derived from an EMBL/GenBank/DDBJ whole genome shotgun (WGS) entry which is preliminary data.</text>
</comment>
<dbReference type="Pfam" id="PF02929">
    <property type="entry name" value="Bgal_small_N"/>
    <property type="match status" value="1"/>
</dbReference>
<evidence type="ECO:0000259" key="11">
    <source>
        <dbReference type="SMART" id="SM01038"/>
    </source>
</evidence>
<dbReference type="InterPro" id="IPR006104">
    <property type="entry name" value="Glyco_hydro_2_N"/>
</dbReference>
<feature type="chain" id="PRO_5046244421" description="beta-galactosidase" evidence="10">
    <location>
        <begin position="30"/>
        <end position="1046"/>
    </location>
</feature>